<dbReference type="RefSeq" id="WP_167998334.1">
    <property type="nucleotide sequence ID" value="NZ_JAATEM010000040.1"/>
</dbReference>
<protein>
    <submittedName>
        <fullName evidence="1">Uncharacterized protein</fullName>
    </submittedName>
</protein>
<gene>
    <name evidence="1" type="ORF">HCJ93_26395</name>
</gene>
<keyword evidence="2" id="KW-1185">Reference proteome</keyword>
<evidence type="ECO:0000313" key="2">
    <source>
        <dbReference type="Proteomes" id="UP000730591"/>
    </source>
</evidence>
<comment type="caution">
    <text evidence="1">The sequence shown here is derived from an EMBL/GenBank/DDBJ whole genome shotgun (WGS) entry which is preliminary data.</text>
</comment>
<proteinExistence type="predicted"/>
<accession>A0ABX1AIJ4</accession>
<name>A0ABX1AIJ4_9ACTN</name>
<reference evidence="1 2" key="1">
    <citation type="submission" date="2020-03" db="EMBL/GenBank/DDBJ databases">
        <title>WGS of actinomycetes isolated from Thailand.</title>
        <authorList>
            <person name="Thawai C."/>
        </authorList>
    </citation>
    <scope>NUCLEOTIDE SEQUENCE [LARGE SCALE GENOMIC DNA]</scope>
    <source>
        <strain evidence="1 2">SBST2-5</strain>
    </source>
</reference>
<dbReference type="EMBL" id="JAATEM010000040">
    <property type="protein sequence ID" value="NJP53498.1"/>
    <property type="molecule type" value="Genomic_DNA"/>
</dbReference>
<organism evidence="1 2">
    <name type="scientific">Streptomyces composti</name>
    <dbReference type="NCBI Taxonomy" id="2720025"/>
    <lineage>
        <taxon>Bacteria</taxon>
        <taxon>Bacillati</taxon>
        <taxon>Actinomycetota</taxon>
        <taxon>Actinomycetes</taxon>
        <taxon>Kitasatosporales</taxon>
        <taxon>Streptomycetaceae</taxon>
        <taxon>Streptomyces</taxon>
    </lineage>
</organism>
<dbReference type="Proteomes" id="UP000730591">
    <property type="component" value="Unassembled WGS sequence"/>
</dbReference>
<evidence type="ECO:0000313" key="1">
    <source>
        <dbReference type="EMBL" id="NJP53498.1"/>
    </source>
</evidence>
<sequence length="87" mass="9803">MTHDQEPEVVAVRRESSPIGRRFEELLADGTVYAWTEPPVGETYYPGEDDPNFNPICHCPRTPRAFCMECAGCADCEQCRCPRPALL</sequence>